<dbReference type="PANTHER" id="PTHR39957">
    <property type="entry name" value="AT09846P1-RELATED"/>
    <property type="match status" value="1"/>
</dbReference>
<evidence type="ECO:0000256" key="1">
    <source>
        <dbReference type="ARBA" id="ARBA00004613"/>
    </source>
</evidence>
<dbReference type="EMBL" id="GFDL01012795">
    <property type="protein sequence ID" value="JAV22250.1"/>
    <property type="molecule type" value="Transcribed_RNA"/>
</dbReference>
<protein>
    <submittedName>
        <fullName evidence="5">Putative conserved secreted protein</fullName>
    </submittedName>
</protein>
<proteinExistence type="predicted"/>
<dbReference type="InterPro" id="IPR029277">
    <property type="entry name" value="SVWC_dom"/>
</dbReference>
<feature type="domain" description="Single" evidence="4">
    <location>
        <begin position="37"/>
        <end position="100"/>
    </location>
</feature>
<dbReference type="InterPro" id="IPR053308">
    <property type="entry name" value="Vago-like"/>
</dbReference>
<sequence length="100" mass="11249">MKLLFVVTLLTFCILQSIHGSTKVMPNARHSAFPGKCYDGQSKIKVTRGYYLYYNCKMYTCSSDFTLTIEGCPLKTVPQGCHLTRDSSLEYPDCCSKVVC</sequence>
<feature type="signal peptide" evidence="3">
    <location>
        <begin position="1"/>
        <end position="20"/>
    </location>
</feature>
<evidence type="ECO:0000259" key="4">
    <source>
        <dbReference type="SMART" id="SM01318"/>
    </source>
</evidence>
<feature type="chain" id="PRO_5013202080" evidence="3">
    <location>
        <begin position="21"/>
        <end position="100"/>
    </location>
</feature>
<dbReference type="Pfam" id="PF15430">
    <property type="entry name" value="SVWC"/>
    <property type="match status" value="1"/>
</dbReference>
<dbReference type="AlphaFoldDB" id="A0A1Q3F3W6"/>
<name>A0A1Q3F3W6_CULTA</name>
<comment type="subcellular location">
    <subcellularLocation>
        <location evidence="1">Secreted</location>
    </subcellularLocation>
</comment>
<evidence type="ECO:0000313" key="5">
    <source>
        <dbReference type="EMBL" id="JAV22250.1"/>
    </source>
</evidence>
<accession>A0A1Q3F3W6</accession>
<reference evidence="5" key="1">
    <citation type="submission" date="2017-01" db="EMBL/GenBank/DDBJ databases">
        <title>A deep insight into the sialotranscriptome of adult male and female Cluex tarsalis mosquitoes.</title>
        <authorList>
            <person name="Ribeiro J.M."/>
            <person name="Moreira F."/>
            <person name="Bernard K.A."/>
            <person name="Calvo E."/>
        </authorList>
    </citation>
    <scope>NUCLEOTIDE SEQUENCE</scope>
    <source>
        <strain evidence="5">Kern County</strain>
        <tissue evidence="5">Salivary glands</tissue>
    </source>
</reference>
<dbReference type="PANTHER" id="PTHR39957:SF1">
    <property type="entry name" value="AT09846P1-RELATED"/>
    <property type="match status" value="1"/>
</dbReference>
<organism evidence="5">
    <name type="scientific">Culex tarsalis</name>
    <name type="common">Encephalitis mosquito</name>
    <dbReference type="NCBI Taxonomy" id="7177"/>
    <lineage>
        <taxon>Eukaryota</taxon>
        <taxon>Metazoa</taxon>
        <taxon>Ecdysozoa</taxon>
        <taxon>Arthropoda</taxon>
        <taxon>Hexapoda</taxon>
        <taxon>Insecta</taxon>
        <taxon>Pterygota</taxon>
        <taxon>Neoptera</taxon>
        <taxon>Endopterygota</taxon>
        <taxon>Diptera</taxon>
        <taxon>Nematocera</taxon>
        <taxon>Culicoidea</taxon>
        <taxon>Culicidae</taxon>
        <taxon>Culicinae</taxon>
        <taxon>Culicini</taxon>
        <taxon>Culex</taxon>
        <taxon>Culex</taxon>
    </lineage>
</organism>
<dbReference type="SMART" id="SM01318">
    <property type="entry name" value="SVWC"/>
    <property type="match status" value="1"/>
</dbReference>
<evidence type="ECO:0000256" key="2">
    <source>
        <dbReference type="ARBA" id="ARBA00022525"/>
    </source>
</evidence>
<keyword evidence="3" id="KW-0732">Signal</keyword>
<keyword evidence="2" id="KW-0964">Secreted</keyword>
<evidence type="ECO:0000256" key="3">
    <source>
        <dbReference type="SAM" id="SignalP"/>
    </source>
</evidence>
<dbReference type="GO" id="GO:0005576">
    <property type="term" value="C:extracellular region"/>
    <property type="evidence" value="ECO:0007669"/>
    <property type="project" value="UniProtKB-SubCell"/>
</dbReference>